<keyword evidence="2" id="KW-1185">Reference proteome</keyword>
<evidence type="ECO:0000313" key="1">
    <source>
        <dbReference type="EMBL" id="GLR14133.1"/>
    </source>
</evidence>
<dbReference type="Proteomes" id="UP001156706">
    <property type="component" value="Unassembled WGS sequence"/>
</dbReference>
<evidence type="ECO:0000313" key="2">
    <source>
        <dbReference type="Proteomes" id="UP001156706"/>
    </source>
</evidence>
<organism evidence="1 2">
    <name type="scientific">Chitinimonas prasina</name>
    <dbReference type="NCBI Taxonomy" id="1434937"/>
    <lineage>
        <taxon>Bacteria</taxon>
        <taxon>Pseudomonadati</taxon>
        <taxon>Pseudomonadota</taxon>
        <taxon>Betaproteobacteria</taxon>
        <taxon>Neisseriales</taxon>
        <taxon>Chitinibacteraceae</taxon>
        <taxon>Chitinimonas</taxon>
    </lineage>
</organism>
<sequence length="123" mass="14952">MYHTPNYRNRGNSRWRDRLRGLLGMRVSRQLPDPGPRPHIGDYIAYRDLVMKIGEPVPDELWDWLVFNRWRQVHPQRDRRRYRRLPSETFRMLARCSPTQRDAFVAQMLRQHKPAMTRMGPLK</sequence>
<gene>
    <name evidence="1" type="ORF">GCM10007907_29230</name>
</gene>
<proteinExistence type="predicted"/>
<reference evidence="2" key="1">
    <citation type="journal article" date="2019" name="Int. J. Syst. Evol. Microbiol.">
        <title>The Global Catalogue of Microorganisms (GCM) 10K type strain sequencing project: providing services to taxonomists for standard genome sequencing and annotation.</title>
        <authorList>
            <consortium name="The Broad Institute Genomics Platform"/>
            <consortium name="The Broad Institute Genome Sequencing Center for Infectious Disease"/>
            <person name="Wu L."/>
            <person name="Ma J."/>
        </authorList>
    </citation>
    <scope>NUCLEOTIDE SEQUENCE [LARGE SCALE GENOMIC DNA]</scope>
    <source>
        <strain evidence="2">NBRC 110044</strain>
    </source>
</reference>
<dbReference type="EMBL" id="BSOG01000003">
    <property type="protein sequence ID" value="GLR14133.1"/>
    <property type="molecule type" value="Genomic_DNA"/>
</dbReference>
<accession>A0ABQ5YJI9</accession>
<name>A0ABQ5YJI9_9NEIS</name>
<dbReference type="RefSeq" id="WP_284197213.1">
    <property type="nucleotide sequence ID" value="NZ_BSOG01000003.1"/>
</dbReference>
<protein>
    <submittedName>
        <fullName evidence="1">Uncharacterized protein</fullName>
    </submittedName>
</protein>
<comment type="caution">
    <text evidence="1">The sequence shown here is derived from an EMBL/GenBank/DDBJ whole genome shotgun (WGS) entry which is preliminary data.</text>
</comment>